<keyword evidence="7" id="KW-0813">Transport</keyword>
<dbReference type="Gene3D" id="3.30.420.270">
    <property type="match status" value="1"/>
</dbReference>
<gene>
    <name evidence="8" type="ORF">U1T56_15870</name>
</gene>
<dbReference type="InterPro" id="IPR003400">
    <property type="entry name" value="ExbD"/>
</dbReference>
<evidence type="ECO:0000256" key="2">
    <source>
        <dbReference type="ARBA" id="ARBA00005811"/>
    </source>
</evidence>
<evidence type="ECO:0000256" key="6">
    <source>
        <dbReference type="ARBA" id="ARBA00023136"/>
    </source>
</evidence>
<sequence>MALSPIGNEAPGGYRPLAEINVTPLVDVMLVLLVVFMATTPLMTAEVPVQLPRIGAKAASPPRDPLVLSIDRTGRVYLDDEPVEPAALGDRLRALAATDPSATLHVRGDRTIAYGEVMRIMGLASGAGFAKVILLAEAGEAPVATTAR</sequence>
<keyword evidence="5" id="KW-1133">Transmembrane helix</keyword>
<dbReference type="Proteomes" id="UP001375743">
    <property type="component" value="Unassembled WGS sequence"/>
</dbReference>
<evidence type="ECO:0000256" key="5">
    <source>
        <dbReference type="ARBA" id="ARBA00022989"/>
    </source>
</evidence>
<keyword evidence="4 7" id="KW-0812">Transmembrane</keyword>
<keyword evidence="3" id="KW-1003">Cell membrane</keyword>
<comment type="caution">
    <text evidence="8">The sequence shown here is derived from an EMBL/GenBank/DDBJ whole genome shotgun (WGS) entry which is preliminary data.</text>
</comment>
<comment type="subcellular location">
    <subcellularLocation>
        <location evidence="1">Cell membrane</location>
        <topology evidence="1">Single-pass membrane protein</topology>
    </subcellularLocation>
    <subcellularLocation>
        <location evidence="7">Cell membrane</location>
        <topology evidence="7">Single-pass type II membrane protein</topology>
    </subcellularLocation>
</comment>
<dbReference type="PANTHER" id="PTHR30558">
    <property type="entry name" value="EXBD MEMBRANE COMPONENT OF PMF-DRIVEN MACROMOLECULE IMPORT SYSTEM"/>
    <property type="match status" value="1"/>
</dbReference>
<evidence type="ECO:0000256" key="4">
    <source>
        <dbReference type="ARBA" id="ARBA00022692"/>
    </source>
</evidence>
<protein>
    <submittedName>
        <fullName evidence="8">Biopolymer transporter ExbD</fullName>
    </submittedName>
</protein>
<evidence type="ECO:0000313" key="8">
    <source>
        <dbReference type="EMBL" id="MEK0084633.1"/>
    </source>
</evidence>
<evidence type="ECO:0000256" key="7">
    <source>
        <dbReference type="RuleBase" id="RU003879"/>
    </source>
</evidence>
<dbReference type="PANTHER" id="PTHR30558:SF7">
    <property type="entry name" value="TOL-PAL SYSTEM PROTEIN TOLR"/>
    <property type="match status" value="1"/>
</dbReference>
<evidence type="ECO:0000256" key="1">
    <source>
        <dbReference type="ARBA" id="ARBA00004162"/>
    </source>
</evidence>
<evidence type="ECO:0000313" key="9">
    <source>
        <dbReference type="Proteomes" id="UP001375743"/>
    </source>
</evidence>
<evidence type="ECO:0000256" key="3">
    <source>
        <dbReference type="ARBA" id="ARBA00022475"/>
    </source>
</evidence>
<dbReference type="RefSeq" id="WP_418160479.1">
    <property type="nucleotide sequence ID" value="NZ_JBBLZC010000016.1"/>
</dbReference>
<keyword evidence="9" id="KW-1185">Reference proteome</keyword>
<comment type="similarity">
    <text evidence="2 7">Belongs to the ExbD/TolR family.</text>
</comment>
<organism evidence="8 9">
    <name type="scientific">Benzoatithermus flavus</name>
    <dbReference type="NCBI Taxonomy" id="3108223"/>
    <lineage>
        <taxon>Bacteria</taxon>
        <taxon>Pseudomonadati</taxon>
        <taxon>Pseudomonadota</taxon>
        <taxon>Alphaproteobacteria</taxon>
        <taxon>Geminicoccales</taxon>
        <taxon>Geminicoccaceae</taxon>
        <taxon>Benzoatithermus</taxon>
    </lineage>
</organism>
<dbReference type="Pfam" id="PF02472">
    <property type="entry name" value="ExbD"/>
    <property type="match status" value="1"/>
</dbReference>
<keyword evidence="7" id="KW-0653">Protein transport</keyword>
<reference evidence="8 9" key="1">
    <citation type="submission" date="2024-01" db="EMBL/GenBank/DDBJ databases">
        <title>Multi-omics insights into the function and evolution of sodium benzoate biodegradation pathways in Benzoatithermus flavus gen. nov., sp. nov. from hot spring.</title>
        <authorList>
            <person name="Hu C.-J."/>
            <person name="Li W.-J."/>
        </authorList>
    </citation>
    <scope>NUCLEOTIDE SEQUENCE [LARGE SCALE GENOMIC DNA]</scope>
    <source>
        <strain evidence="8 9">SYSU G07066</strain>
    </source>
</reference>
<accession>A0ABU8XW18</accession>
<dbReference type="EMBL" id="JBBLZC010000016">
    <property type="protein sequence ID" value="MEK0084633.1"/>
    <property type="molecule type" value="Genomic_DNA"/>
</dbReference>
<name>A0ABU8XW18_9PROT</name>
<keyword evidence="6" id="KW-0472">Membrane</keyword>
<proteinExistence type="inferred from homology"/>